<accession>A0A0F0CNV8</accession>
<feature type="non-terminal residue" evidence="1">
    <location>
        <position position="1"/>
    </location>
</feature>
<protein>
    <submittedName>
        <fullName evidence="1">Uncharacterized protein</fullName>
    </submittedName>
</protein>
<proteinExistence type="predicted"/>
<sequence>FLTVICALLKAVDTYAPMIRAAVASEGKDNRIGENEENKEIV</sequence>
<evidence type="ECO:0000313" key="1">
    <source>
        <dbReference type="EMBL" id="KJJ83679.1"/>
    </source>
</evidence>
<dbReference type="EMBL" id="JYNY01000504">
    <property type="protein sequence ID" value="KJJ83679.1"/>
    <property type="molecule type" value="Genomic_DNA"/>
</dbReference>
<comment type="caution">
    <text evidence="1">The sequence shown here is derived from an EMBL/GenBank/DDBJ whole genome shotgun (WGS) entry which is preliminary data.</text>
</comment>
<evidence type="ECO:0000313" key="2">
    <source>
        <dbReference type="Proteomes" id="UP000033428"/>
    </source>
</evidence>
<dbReference type="Proteomes" id="UP000033428">
    <property type="component" value="Unassembled WGS sequence"/>
</dbReference>
<reference evidence="1 2" key="1">
    <citation type="submission" date="2015-02" db="EMBL/GenBank/DDBJ databases">
        <title>Single-cell genomics of uncultivated deep-branching MTB reveals a conserved set of magnetosome genes.</title>
        <authorList>
            <person name="Kolinko S."/>
            <person name="Richter M."/>
            <person name="Glockner F.O."/>
            <person name="Brachmann A."/>
            <person name="Schuler D."/>
        </authorList>
    </citation>
    <scope>NUCLEOTIDE SEQUENCE [LARGE SCALE GENOMIC DNA]</scope>
    <source>
        <strain evidence="1">SKK-01</strain>
    </source>
</reference>
<organism evidence="1 2">
    <name type="scientific">Candidatus Omnitrophus magneticus</name>
    <dbReference type="NCBI Taxonomy" id="1609969"/>
    <lineage>
        <taxon>Bacteria</taxon>
        <taxon>Pseudomonadati</taxon>
        <taxon>Candidatus Omnitrophota</taxon>
        <taxon>Candidatus Omnitrophus</taxon>
    </lineage>
</organism>
<dbReference type="AlphaFoldDB" id="A0A0F0CNV8"/>
<keyword evidence="2" id="KW-1185">Reference proteome</keyword>
<gene>
    <name evidence="1" type="ORF">OMAG_002453</name>
</gene>
<name>A0A0F0CNV8_9BACT</name>